<keyword evidence="4" id="KW-0768">Sushi</keyword>
<dbReference type="InterPro" id="IPR000859">
    <property type="entry name" value="CUB_dom"/>
</dbReference>
<comment type="caution">
    <text evidence="10">The sequence shown here is derived from an EMBL/GenBank/DDBJ whole genome shotgun (WGS) entry which is preliminary data.</text>
</comment>
<accession>A0A2T7PXZ0</accession>
<feature type="compositionally biased region" description="Basic and acidic residues" evidence="5">
    <location>
        <begin position="1049"/>
        <end position="1061"/>
    </location>
</feature>
<dbReference type="STRING" id="400727.A0A2T7PXZ0"/>
<evidence type="ECO:0000259" key="9">
    <source>
        <dbReference type="PROSITE" id="PS50923"/>
    </source>
</evidence>
<evidence type="ECO:0008006" key="12">
    <source>
        <dbReference type="Google" id="ProtNLM"/>
    </source>
</evidence>
<evidence type="ECO:0000256" key="2">
    <source>
        <dbReference type="ARBA" id="ARBA00022737"/>
    </source>
</evidence>
<feature type="transmembrane region" description="Helical" evidence="6">
    <location>
        <begin position="965"/>
        <end position="988"/>
    </location>
</feature>
<keyword evidence="6" id="KW-0812">Transmembrane</keyword>
<feature type="domain" description="Sushi" evidence="9">
    <location>
        <begin position="487"/>
        <end position="561"/>
    </location>
</feature>
<evidence type="ECO:0000313" key="11">
    <source>
        <dbReference type="Proteomes" id="UP000245119"/>
    </source>
</evidence>
<evidence type="ECO:0000256" key="6">
    <source>
        <dbReference type="SAM" id="Phobius"/>
    </source>
</evidence>
<dbReference type="Gene3D" id="2.60.120.290">
    <property type="entry name" value="Spermadhesin, CUB domain"/>
    <property type="match status" value="3"/>
</dbReference>
<dbReference type="OrthoDB" id="6287073at2759"/>
<sequence>MLWILALAAVIADTSLSVSLPKGLECQPGWTNLGVSCFRAFTAQLPWDTASRVCEWHGSHLLKVKELDDDLNVTSLLPPDDKLKEFWIAPVYIHPPFFPSPDYIPCYISPPSALSGSHLTADTVTNSYADENHVAVAVSKPAAPEEKHCSYLLQEPEGPIFSPGWPDVYPRNARCFWKVRLQLGSNVRLQFTDFSTEPDVDVVTVYVGGPTIQTSRQVARLSGQLNDTTLPTFISDNHFLLLTFDSDITQSSRGFSAVFTTVKATGFSAQGKRLTATPEVADLFSPFYPSYLAWQDYTWVITADKEDKTITLEIVDVNLTGRDKVLLRDGETAYGTLLTEVTSSTRNFLPYVLTTGRHLYITMQTRGPDVGKGFHFRYWQGCSVKLNAINGTVHSPGYRKGKGHYGLRQSCIFDVTIPQLQTVTIQLNHVDLDDNDYLLLYDSDHLLLNVTRSPSLVPFDVSSGRFRVIFESDDSYTSNGFSLTFSISCPKLQLDSHTLSSPQLYVYRFGAKVVVSCADGYSFHDSDSLHASQDTPSTGSLELECLEGGVWSVTELPSCKLQCPPGSYRENVSQQCEECDKGQYQPSAGATSCQECPAGTTTEASGSRDAMECKLKCQAGYFYNRSAEGCSPCPQGYYQDTSGHFFCMPCPPHTSTAQPGSNSSRLCFDDRVYDGDLESQGLVIVDYHHDTVVKTLARKSNAPHRLFFLSDITSARRNRSRDPDHSSTHARHERSVTVDAEDLIESGCGSGEILHCDDMQASMCNDTQDCLLSDSGSPYCKCKPIYWETSDHHCVPYEDGQMLYLTTPLGVPFNKDLNNKSGISFKTFQRECQDTFVDIFKIVEAYKYLGVLEFRSANDNAKTVVVFALLCSTNITNQIVVRVAQIVLSLENNKTVIIGNQTLGITSHIGIFTSLSATNSSHDAVDWCNEALSPSCPPGEQCVDTELRYFCAPVSSDPYTSKTGAIAGGVIGAFVAVVLISVLAVFIVKKRRKSQEERHALRSGPRERQFNTYTSTGVLEIGTERGESREDLSADELNPYDVLLEGFADGRKNTDKGKTEENLYYNTGPGAQQDRLGGEASGLSVGDYEQLDAKTRAFYGEDTPEHTYTEMGEGAEETSFYESLKEGSKKRESEHVYTGLGRREGTFAEDKPYANLRSDSQRPPATSASHKAGKN</sequence>
<gene>
    <name evidence="10" type="ORF">C0Q70_00907</name>
</gene>
<dbReference type="PANTHER" id="PTHR24251">
    <property type="entry name" value="OVOCHYMASE-RELATED"/>
    <property type="match status" value="1"/>
</dbReference>
<comment type="caution">
    <text evidence="4">Lacks conserved residue(s) required for the propagation of feature annotation.</text>
</comment>
<evidence type="ECO:0000313" key="10">
    <source>
        <dbReference type="EMBL" id="PVD38295.1"/>
    </source>
</evidence>
<feature type="compositionally biased region" description="Basic and acidic residues" evidence="5">
    <location>
        <begin position="996"/>
        <end position="1009"/>
    </location>
</feature>
<dbReference type="CDD" id="cd00037">
    <property type="entry name" value="CLECT"/>
    <property type="match status" value="1"/>
</dbReference>
<dbReference type="PROSITE" id="PS01180">
    <property type="entry name" value="CUB"/>
    <property type="match status" value="2"/>
</dbReference>
<dbReference type="InterPro" id="IPR009030">
    <property type="entry name" value="Growth_fac_rcpt_cys_sf"/>
</dbReference>
<dbReference type="CDD" id="cd00041">
    <property type="entry name" value="CUB"/>
    <property type="match status" value="1"/>
</dbReference>
<keyword evidence="11" id="KW-1185">Reference proteome</keyword>
<feature type="region of interest" description="Disordered" evidence="5">
    <location>
        <begin position="996"/>
        <end position="1016"/>
    </location>
</feature>
<dbReference type="SUPFAM" id="SSF49854">
    <property type="entry name" value="Spermadhesin, CUB domain"/>
    <property type="match status" value="3"/>
</dbReference>
<dbReference type="InterPro" id="IPR035914">
    <property type="entry name" value="Sperma_CUB_dom_sf"/>
</dbReference>
<evidence type="ECO:0000256" key="4">
    <source>
        <dbReference type="PROSITE-ProRule" id="PRU00302"/>
    </source>
</evidence>
<evidence type="ECO:0000256" key="5">
    <source>
        <dbReference type="SAM" id="MobiDB-lite"/>
    </source>
</evidence>
<keyword evidence="2" id="KW-0677">Repeat</keyword>
<feature type="compositionally biased region" description="Basic and acidic residues" evidence="5">
    <location>
        <begin position="1123"/>
        <end position="1152"/>
    </location>
</feature>
<dbReference type="SUPFAM" id="SSF57184">
    <property type="entry name" value="Growth factor receptor domain"/>
    <property type="match status" value="1"/>
</dbReference>
<keyword evidence="6" id="KW-0472">Membrane</keyword>
<feature type="region of interest" description="Disordered" evidence="5">
    <location>
        <begin position="1104"/>
        <end position="1175"/>
    </location>
</feature>
<reference evidence="10 11" key="1">
    <citation type="submission" date="2018-04" db="EMBL/GenBank/DDBJ databases">
        <title>The genome of golden apple snail Pomacea canaliculata provides insight into stress tolerance and invasive adaptation.</title>
        <authorList>
            <person name="Liu C."/>
            <person name="Liu B."/>
            <person name="Ren Y."/>
            <person name="Zhang Y."/>
            <person name="Wang H."/>
            <person name="Li S."/>
            <person name="Jiang F."/>
            <person name="Yin L."/>
            <person name="Zhang G."/>
            <person name="Qian W."/>
            <person name="Fan W."/>
        </authorList>
    </citation>
    <scope>NUCLEOTIDE SEQUENCE [LARGE SCALE GENOMIC DNA]</scope>
    <source>
        <strain evidence="10">SZHN2017</strain>
        <tissue evidence="10">Muscle</tissue>
    </source>
</reference>
<keyword evidence="6" id="KW-1133">Transmembrane helix</keyword>
<dbReference type="Gene3D" id="3.10.100.10">
    <property type="entry name" value="Mannose-Binding Protein A, subunit A"/>
    <property type="match status" value="1"/>
</dbReference>
<feature type="signal peptide" evidence="7">
    <location>
        <begin position="1"/>
        <end position="17"/>
    </location>
</feature>
<dbReference type="Pfam" id="PF07699">
    <property type="entry name" value="Ephrin_rec_like"/>
    <property type="match status" value="2"/>
</dbReference>
<dbReference type="PROSITE" id="PS50923">
    <property type="entry name" value="SUSHI"/>
    <property type="match status" value="1"/>
</dbReference>
<name>A0A2T7PXZ0_POMCA</name>
<keyword evidence="3" id="KW-1015">Disulfide bond</keyword>
<dbReference type="InterPro" id="IPR016186">
    <property type="entry name" value="C-type_lectin-like/link_sf"/>
</dbReference>
<dbReference type="CDD" id="cd00033">
    <property type="entry name" value="CCP"/>
    <property type="match status" value="1"/>
</dbReference>
<dbReference type="AlphaFoldDB" id="A0A2T7PXZ0"/>
<evidence type="ECO:0000256" key="7">
    <source>
        <dbReference type="SAM" id="SignalP"/>
    </source>
</evidence>
<dbReference type="SMART" id="SM01411">
    <property type="entry name" value="Ephrin_rec_like"/>
    <property type="match status" value="2"/>
</dbReference>
<dbReference type="EMBL" id="PZQS01000001">
    <property type="protein sequence ID" value="PVD38295.1"/>
    <property type="molecule type" value="Genomic_DNA"/>
</dbReference>
<feature type="chain" id="PRO_5015748753" description="CUB domain-containing protein" evidence="7">
    <location>
        <begin position="18"/>
        <end position="1175"/>
    </location>
</feature>
<dbReference type="SUPFAM" id="SSF56436">
    <property type="entry name" value="C-type lectin-like"/>
    <property type="match status" value="1"/>
</dbReference>
<protein>
    <recommendedName>
        <fullName evidence="12">CUB domain-containing protein</fullName>
    </recommendedName>
</protein>
<dbReference type="InterPro" id="IPR000436">
    <property type="entry name" value="Sushi_SCR_CCP_dom"/>
</dbReference>
<feature type="domain" description="CUB" evidence="8">
    <location>
        <begin position="382"/>
        <end position="488"/>
    </location>
</feature>
<dbReference type="Gene3D" id="2.10.50.10">
    <property type="entry name" value="Tumor Necrosis Factor Receptor, subunit A, domain 2"/>
    <property type="match status" value="2"/>
</dbReference>
<dbReference type="Pfam" id="PF00431">
    <property type="entry name" value="CUB"/>
    <property type="match status" value="2"/>
</dbReference>
<evidence type="ECO:0000259" key="8">
    <source>
        <dbReference type="PROSITE" id="PS01180"/>
    </source>
</evidence>
<feature type="compositionally biased region" description="Polar residues" evidence="5">
    <location>
        <begin position="1157"/>
        <end position="1169"/>
    </location>
</feature>
<evidence type="ECO:0000256" key="1">
    <source>
        <dbReference type="ARBA" id="ARBA00022729"/>
    </source>
</evidence>
<feature type="region of interest" description="Disordered" evidence="5">
    <location>
        <begin position="717"/>
        <end position="736"/>
    </location>
</feature>
<feature type="domain" description="CUB" evidence="8">
    <location>
        <begin position="149"/>
        <end position="262"/>
    </location>
</feature>
<feature type="region of interest" description="Disordered" evidence="5">
    <location>
        <begin position="1049"/>
        <end position="1076"/>
    </location>
</feature>
<dbReference type="SMART" id="SM00042">
    <property type="entry name" value="CUB"/>
    <property type="match status" value="3"/>
</dbReference>
<dbReference type="Proteomes" id="UP000245119">
    <property type="component" value="Linkage Group LG1"/>
</dbReference>
<evidence type="ECO:0000256" key="3">
    <source>
        <dbReference type="ARBA" id="ARBA00023157"/>
    </source>
</evidence>
<dbReference type="Gene3D" id="2.10.70.10">
    <property type="entry name" value="Complement Module, domain 1"/>
    <property type="match status" value="1"/>
</dbReference>
<keyword evidence="1 7" id="KW-0732">Signal</keyword>
<dbReference type="InterPro" id="IPR035976">
    <property type="entry name" value="Sushi/SCR/CCP_sf"/>
</dbReference>
<dbReference type="CDD" id="cd12087">
    <property type="entry name" value="TM_EGFR-like"/>
    <property type="match status" value="1"/>
</dbReference>
<dbReference type="InterPro" id="IPR011641">
    <property type="entry name" value="Tyr-kin_ephrin_A/B_rcpt-like"/>
</dbReference>
<dbReference type="InterPro" id="IPR016187">
    <property type="entry name" value="CTDL_fold"/>
</dbReference>
<proteinExistence type="predicted"/>
<dbReference type="SUPFAM" id="SSF57535">
    <property type="entry name" value="Complement control module/SCR domain"/>
    <property type="match status" value="1"/>
</dbReference>
<organism evidence="10 11">
    <name type="scientific">Pomacea canaliculata</name>
    <name type="common">Golden apple snail</name>
    <dbReference type="NCBI Taxonomy" id="400727"/>
    <lineage>
        <taxon>Eukaryota</taxon>
        <taxon>Metazoa</taxon>
        <taxon>Spiralia</taxon>
        <taxon>Lophotrochozoa</taxon>
        <taxon>Mollusca</taxon>
        <taxon>Gastropoda</taxon>
        <taxon>Caenogastropoda</taxon>
        <taxon>Architaenioglossa</taxon>
        <taxon>Ampullarioidea</taxon>
        <taxon>Ampullariidae</taxon>
        <taxon>Pomacea</taxon>
    </lineage>
</organism>